<keyword evidence="4 7" id="KW-1133">Transmembrane helix</keyword>
<name>A0A2P2MQI4_RHIMU</name>
<comment type="similarity">
    <text evidence="2">Belongs to the nucleobase:cation symporter-2 (NCS2) (TC 2.A.40) family.</text>
</comment>
<evidence type="ECO:0000256" key="6">
    <source>
        <dbReference type="SAM" id="MobiDB-lite"/>
    </source>
</evidence>
<protein>
    <submittedName>
        <fullName evidence="8">Uncharacterized protein</fullName>
    </submittedName>
</protein>
<proteinExistence type="inferred from homology"/>
<evidence type="ECO:0000256" key="4">
    <source>
        <dbReference type="ARBA" id="ARBA00022989"/>
    </source>
</evidence>
<keyword evidence="3 7" id="KW-0812">Transmembrane</keyword>
<evidence type="ECO:0000256" key="5">
    <source>
        <dbReference type="ARBA" id="ARBA00023136"/>
    </source>
</evidence>
<comment type="subcellular location">
    <subcellularLocation>
        <location evidence="1">Membrane</location>
        <topology evidence="1">Multi-pass membrane protein</topology>
    </subcellularLocation>
</comment>
<dbReference type="AlphaFoldDB" id="A0A2P2MQI4"/>
<dbReference type="PANTHER" id="PTHR11119">
    <property type="entry name" value="XANTHINE-URACIL / VITAMIN C PERMEASE FAMILY MEMBER"/>
    <property type="match status" value="1"/>
</dbReference>
<dbReference type="EMBL" id="GGEC01051995">
    <property type="protein sequence ID" value="MBX32479.1"/>
    <property type="molecule type" value="Transcribed_RNA"/>
</dbReference>
<sequence>MGETTHNHQPPPTAPVVPPPPPPNLAVSRGPTWTPAEQLLQLQYCIHSNPSWHKTCLLAFQHYIVMLGTIVLIASTLVPQMGGDHGDKARVIQTLLFMSGVNTLLQTLIGTRLPTVMSASVAFSLPVLSIIRDLSDENFNDDHERFSKTIRTIQGSLIVSSFVNILLGYSQVWGHLTRYFSPVVVVPVVSVVGLGLFMRGFPQLAKCVEIGLPMFILLVICQVRRILWTSFF</sequence>
<feature type="transmembrane region" description="Helical" evidence="7">
    <location>
        <begin position="115"/>
        <end position="134"/>
    </location>
</feature>
<keyword evidence="5 7" id="KW-0472">Membrane</keyword>
<feature type="region of interest" description="Disordered" evidence="6">
    <location>
        <begin position="1"/>
        <end position="25"/>
    </location>
</feature>
<feature type="transmembrane region" description="Helical" evidence="7">
    <location>
        <begin position="179"/>
        <end position="198"/>
    </location>
</feature>
<evidence type="ECO:0000256" key="1">
    <source>
        <dbReference type="ARBA" id="ARBA00004141"/>
    </source>
</evidence>
<feature type="transmembrane region" description="Helical" evidence="7">
    <location>
        <begin position="210"/>
        <end position="228"/>
    </location>
</feature>
<evidence type="ECO:0000256" key="2">
    <source>
        <dbReference type="ARBA" id="ARBA00008821"/>
    </source>
</evidence>
<evidence type="ECO:0000256" key="3">
    <source>
        <dbReference type="ARBA" id="ARBA00022692"/>
    </source>
</evidence>
<accession>A0A2P2MQI4</accession>
<dbReference type="GO" id="GO:0016020">
    <property type="term" value="C:membrane"/>
    <property type="evidence" value="ECO:0007669"/>
    <property type="project" value="UniProtKB-SubCell"/>
</dbReference>
<dbReference type="GO" id="GO:0022857">
    <property type="term" value="F:transmembrane transporter activity"/>
    <property type="evidence" value="ECO:0007669"/>
    <property type="project" value="InterPro"/>
</dbReference>
<evidence type="ECO:0000313" key="8">
    <source>
        <dbReference type="EMBL" id="MBX32479.1"/>
    </source>
</evidence>
<dbReference type="InterPro" id="IPR006043">
    <property type="entry name" value="NCS2"/>
</dbReference>
<dbReference type="Pfam" id="PF00860">
    <property type="entry name" value="Xan_ur_permease"/>
    <property type="match status" value="1"/>
</dbReference>
<reference evidence="8" key="1">
    <citation type="submission" date="2018-02" db="EMBL/GenBank/DDBJ databases">
        <title>Rhizophora mucronata_Transcriptome.</title>
        <authorList>
            <person name="Meera S.P."/>
            <person name="Sreeshan A."/>
            <person name="Augustine A."/>
        </authorList>
    </citation>
    <scope>NUCLEOTIDE SEQUENCE</scope>
    <source>
        <tissue evidence="8">Leaf</tissue>
    </source>
</reference>
<feature type="compositionally biased region" description="Pro residues" evidence="6">
    <location>
        <begin position="9"/>
        <end position="24"/>
    </location>
</feature>
<feature type="transmembrane region" description="Helical" evidence="7">
    <location>
        <begin position="155"/>
        <end position="173"/>
    </location>
</feature>
<evidence type="ECO:0000256" key="7">
    <source>
        <dbReference type="SAM" id="Phobius"/>
    </source>
</evidence>
<feature type="transmembrane region" description="Helical" evidence="7">
    <location>
        <begin position="60"/>
        <end position="79"/>
    </location>
</feature>
<organism evidence="8">
    <name type="scientific">Rhizophora mucronata</name>
    <name type="common">Asiatic mangrove</name>
    <dbReference type="NCBI Taxonomy" id="61149"/>
    <lineage>
        <taxon>Eukaryota</taxon>
        <taxon>Viridiplantae</taxon>
        <taxon>Streptophyta</taxon>
        <taxon>Embryophyta</taxon>
        <taxon>Tracheophyta</taxon>
        <taxon>Spermatophyta</taxon>
        <taxon>Magnoliopsida</taxon>
        <taxon>eudicotyledons</taxon>
        <taxon>Gunneridae</taxon>
        <taxon>Pentapetalae</taxon>
        <taxon>rosids</taxon>
        <taxon>fabids</taxon>
        <taxon>Malpighiales</taxon>
        <taxon>Rhizophoraceae</taxon>
        <taxon>Rhizophora</taxon>
    </lineage>
</organism>